<feature type="transmembrane region" description="Helical" evidence="1">
    <location>
        <begin position="12"/>
        <end position="30"/>
    </location>
</feature>
<sequence>MRSAHFARRFEQYLPSPATLCVFILGILYVDINFDLLLQSPDALGIETAKRYYFRMTHRPFFYEIIVLLVVLFLSLSLFLRFIRHTRTGRCVDVVSFGALAITKLYIDRLLKPAERLLASDGPFDSLTFVAQLRPILWAHGAMVVVLLSVALSAFLLDLSSPHRQ</sequence>
<protein>
    <submittedName>
        <fullName evidence="2">Uncharacterized protein</fullName>
    </submittedName>
</protein>
<dbReference type="EMBL" id="JAPMOS010000001">
    <property type="protein sequence ID" value="KAJ4463092.1"/>
    <property type="molecule type" value="Genomic_DNA"/>
</dbReference>
<comment type="caution">
    <text evidence="2">The sequence shown here is derived from an EMBL/GenBank/DDBJ whole genome shotgun (WGS) entry which is preliminary data.</text>
</comment>
<gene>
    <name evidence="2" type="ORF">PAPYR_355</name>
</gene>
<keyword evidence="3" id="KW-1185">Reference proteome</keyword>
<accession>A0ABQ8UVH0</accession>
<keyword evidence="1" id="KW-0472">Membrane</keyword>
<feature type="transmembrane region" description="Helical" evidence="1">
    <location>
        <begin position="136"/>
        <end position="157"/>
    </location>
</feature>
<keyword evidence="1" id="KW-0812">Transmembrane</keyword>
<feature type="transmembrane region" description="Helical" evidence="1">
    <location>
        <begin position="61"/>
        <end position="83"/>
    </location>
</feature>
<organism evidence="2 3">
    <name type="scientific">Paratrimastix pyriformis</name>
    <dbReference type="NCBI Taxonomy" id="342808"/>
    <lineage>
        <taxon>Eukaryota</taxon>
        <taxon>Metamonada</taxon>
        <taxon>Preaxostyla</taxon>
        <taxon>Paratrimastigidae</taxon>
        <taxon>Paratrimastix</taxon>
    </lineage>
</organism>
<name>A0ABQ8UVH0_9EUKA</name>
<reference evidence="2" key="1">
    <citation type="journal article" date="2022" name="bioRxiv">
        <title>Genomics of Preaxostyla Flagellates Illuminates Evolutionary Transitions and the Path Towards Mitochondrial Loss.</title>
        <authorList>
            <person name="Novak L.V.F."/>
            <person name="Treitli S.C."/>
            <person name="Pyrih J."/>
            <person name="Halakuc P."/>
            <person name="Pipaliya S.V."/>
            <person name="Vacek V."/>
            <person name="Brzon O."/>
            <person name="Soukal P."/>
            <person name="Eme L."/>
            <person name="Dacks J.B."/>
            <person name="Karnkowska A."/>
            <person name="Elias M."/>
            <person name="Hampl V."/>
        </authorList>
    </citation>
    <scope>NUCLEOTIDE SEQUENCE</scope>
    <source>
        <strain evidence="2">RCP-MX</strain>
    </source>
</reference>
<evidence type="ECO:0000313" key="2">
    <source>
        <dbReference type="EMBL" id="KAJ4463092.1"/>
    </source>
</evidence>
<evidence type="ECO:0000256" key="1">
    <source>
        <dbReference type="SAM" id="Phobius"/>
    </source>
</evidence>
<proteinExistence type="predicted"/>
<keyword evidence="1" id="KW-1133">Transmembrane helix</keyword>
<evidence type="ECO:0000313" key="3">
    <source>
        <dbReference type="Proteomes" id="UP001141327"/>
    </source>
</evidence>
<dbReference type="Proteomes" id="UP001141327">
    <property type="component" value="Unassembled WGS sequence"/>
</dbReference>